<dbReference type="GO" id="GO:0015842">
    <property type="term" value="P:aminergic neurotransmitter loading into synaptic vesicle"/>
    <property type="evidence" value="ECO:0007669"/>
    <property type="project" value="TreeGrafter"/>
</dbReference>
<feature type="transmembrane region" description="Helical" evidence="9">
    <location>
        <begin position="248"/>
        <end position="268"/>
    </location>
</feature>
<evidence type="ECO:0000256" key="10">
    <source>
        <dbReference type="SAM" id="SignalP"/>
    </source>
</evidence>
<dbReference type="GO" id="GO:0030672">
    <property type="term" value="C:synaptic vesicle membrane"/>
    <property type="evidence" value="ECO:0007669"/>
    <property type="project" value="TreeGrafter"/>
</dbReference>
<evidence type="ECO:0000259" key="11">
    <source>
        <dbReference type="PROSITE" id="PS50850"/>
    </source>
</evidence>
<gene>
    <name evidence="12" type="primary">SLC18A1</name>
</gene>
<feature type="transmembrane region" description="Helical" evidence="9">
    <location>
        <begin position="288"/>
        <end position="308"/>
    </location>
</feature>
<dbReference type="SUPFAM" id="SSF48371">
    <property type="entry name" value="ARM repeat"/>
    <property type="match status" value="1"/>
</dbReference>
<comment type="similarity">
    <text evidence="2">Belongs to the major facilitator superfamily. Vesicular transporter family.</text>
</comment>
<dbReference type="Pfam" id="PF10521">
    <property type="entry name" value="Tti2"/>
    <property type="match status" value="1"/>
</dbReference>
<evidence type="ECO:0000256" key="6">
    <source>
        <dbReference type="ARBA" id="ARBA00022989"/>
    </source>
</evidence>
<accession>A0A1A8KZU1</accession>
<dbReference type="GO" id="GO:0110078">
    <property type="term" value="C:TTT Hsp90 cochaperone complex"/>
    <property type="evidence" value="ECO:0007669"/>
    <property type="project" value="InterPro"/>
</dbReference>
<dbReference type="InterPro" id="IPR001958">
    <property type="entry name" value="Tet-R_TetA/multi-R_MdtG-like"/>
</dbReference>
<dbReference type="AlphaFoldDB" id="A0A1A8KZU1"/>
<keyword evidence="6 9" id="KW-1133">Transmembrane helix</keyword>
<dbReference type="GO" id="GO:0043195">
    <property type="term" value="C:terminal bouton"/>
    <property type="evidence" value="ECO:0007669"/>
    <property type="project" value="TreeGrafter"/>
</dbReference>
<dbReference type="NCBIfam" id="TIGR00880">
    <property type="entry name" value="2_A_01_02"/>
    <property type="match status" value="1"/>
</dbReference>
<comment type="similarity">
    <text evidence="8">Belongs to the TTI2 family.</text>
</comment>
<feature type="transmembrane region" description="Helical" evidence="9">
    <location>
        <begin position="119"/>
        <end position="145"/>
    </location>
</feature>
<keyword evidence="5" id="KW-0532">Neurotransmitter transport</keyword>
<dbReference type="GO" id="GO:0005335">
    <property type="term" value="F:serotonin:sodium:chloride symporter activity"/>
    <property type="evidence" value="ECO:0007669"/>
    <property type="project" value="TreeGrafter"/>
</dbReference>
<feature type="transmembrane region" description="Helical" evidence="9">
    <location>
        <begin position="151"/>
        <end position="169"/>
    </location>
</feature>
<feature type="transmembrane region" description="Helical" evidence="9">
    <location>
        <begin position="176"/>
        <end position="195"/>
    </location>
</feature>
<reference evidence="12" key="2">
    <citation type="submission" date="2016-06" db="EMBL/GenBank/DDBJ databases">
        <title>The genome of a short-lived fish provides insights into sex chromosome evolution and the genetic control of aging.</title>
        <authorList>
            <person name="Reichwald K."/>
            <person name="Felder M."/>
            <person name="Petzold A."/>
            <person name="Koch P."/>
            <person name="Groth M."/>
            <person name="Platzer M."/>
        </authorList>
    </citation>
    <scope>NUCLEOTIDE SEQUENCE</scope>
    <source>
        <tissue evidence="12">Brain</tissue>
    </source>
</reference>
<dbReference type="SUPFAM" id="SSF103473">
    <property type="entry name" value="MFS general substrate transporter"/>
    <property type="match status" value="1"/>
</dbReference>
<proteinExistence type="inferred from homology"/>
<feature type="chain" id="PRO_5008373825" evidence="10">
    <location>
        <begin position="17"/>
        <end position="869"/>
    </location>
</feature>
<keyword evidence="3" id="KW-0813">Transport</keyword>
<evidence type="ECO:0000256" key="1">
    <source>
        <dbReference type="ARBA" id="ARBA00004141"/>
    </source>
</evidence>
<keyword evidence="7 9" id="KW-0472">Membrane</keyword>
<dbReference type="InterPro" id="IPR036259">
    <property type="entry name" value="MFS_trans_sf"/>
</dbReference>
<feature type="transmembrane region" description="Helical" evidence="9">
    <location>
        <begin position="207"/>
        <end position="227"/>
    </location>
</feature>
<feature type="domain" description="Major facilitator superfamily (MFS) profile" evidence="11">
    <location>
        <begin position="1"/>
        <end position="498"/>
    </location>
</feature>
<protein>
    <submittedName>
        <fullName evidence="12">Solute carrier family 18 (Vesicular monoamine), member 1</fullName>
    </submittedName>
</protein>
<feature type="signal peptide" evidence="10">
    <location>
        <begin position="1"/>
        <end position="16"/>
    </location>
</feature>
<dbReference type="InterPro" id="IPR011701">
    <property type="entry name" value="MFS"/>
</dbReference>
<evidence type="ECO:0000256" key="7">
    <source>
        <dbReference type="ARBA" id="ARBA00023136"/>
    </source>
</evidence>
<dbReference type="FunFam" id="1.20.1250.20:FF:000145">
    <property type="entry name" value="Chromaffin granule amine transporter"/>
    <property type="match status" value="1"/>
</dbReference>
<dbReference type="Pfam" id="PF07690">
    <property type="entry name" value="MFS_1"/>
    <property type="match status" value="1"/>
</dbReference>
<feature type="transmembrane region" description="Helical" evidence="9">
    <location>
        <begin position="320"/>
        <end position="342"/>
    </location>
</feature>
<keyword evidence="4 9" id="KW-0812">Transmembrane</keyword>
<dbReference type="InterPro" id="IPR050930">
    <property type="entry name" value="MFS_Vesicular_Transporter"/>
</dbReference>
<evidence type="ECO:0000256" key="4">
    <source>
        <dbReference type="ARBA" id="ARBA00022692"/>
    </source>
</evidence>
<evidence type="ECO:0000256" key="5">
    <source>
        <dbReference type="ARBA" id="ARBA00022775"/>
    </source>
</evidence>
<evidence type="ECO:0000256" key="9">
    <source>
        <dbReference type="SAM" id="Phobius"/>
    </source>
</evidence>
<dbReference type="InterPro" id="IPR016024">
    <property type="entry name" value="ARM-type_fold"/>
</dbReference>
<dbReference type="InterPro" id="IPR020846">
    <property type="entry name" value="MFS_dom"/>
</dbReference>
<evidence type="ECO:0000256" key="2">
    <source>
        <dbReference type="ARBA" id="ARBA00006829"/>
    </source>
</evidence>
<dbReference type="PANTHER" id="PTHR23506">
    <property type="entry name" value="GH10249P"/>
    <property type="match status" value="1"/>
</dbReference>
<comment type="subcellular location">
    <subcellularLocation>
        <location evidence="1">Membrane</location>
        <topology evidence="1">Multi-pass membrane protein</topology>
    </subcellularLocation>
</comment>
<name>A0A1A8KZU1_9TELE</name>
<evidence type="ECO:0000256" key="8">
    <source>
        <dbReference type="ARBA" id="ARBA00034736"/>
    </source>
</evidence>
<dbReference type="EMBL" id="HAEF01000289">
    <property type="protein sequence ID" value="SBR37671.1"/>
    <property type="molecule type" value="Transcribed_RNA"/>
</dbReference>
<evidence type="ECO:0000313" key="12">
    <source>
        <dbReference type="EMBL" id="SBR37671.1"/>
    </source>
</evidence>
<dbReference type="PANTHER" id="PTHR23506:SF31">
    <property type="entry name" value="CHROMAFFIN GRANULE AMINE TRANSPORTER"/>
    <property type="match status" value="1"/>
</dbReference>
<evidence type="ECO:0000256" key="3">
    <source>
        <dbReference type="ARBA" id="ARBA00022448"/>
    </source>
</evidence>
<dbReference type="PROSITE" id="PS50850">
    <property type="entry name" value="MFS"/>
    <property type="match status" value="1"/>
</dbReference>
<dbReference type="GO" id="GO:0042910">
    <property type="term" value="F:xenobiotic transmembrane transporter activity"/>
    <property type="evidence" value="ECO:0007669"/>
    <property type="project" value="InterPro"/>
</dbReference>
<dbReference type="InterPro" id="IPR018870">
    <property type="entry name" value="Tti2"/>
</dbReference>
<sequence>MLLTVVVPIVPTFLYAMEHPEPGPQTTQLPLLPPPSISTVMQASEPQQNPHLPPLVSLFDNTTFSLLGMQNTLTGSDSVFLEEENVRVGLLFASKALVQLLINPFVGPLTNRIGYHIPMFAGFIIMFVSTIMFAFSGTYALLFFARSLQGIGSSFSSVAGLGMLASVYTDDEERGVAMGIALGGLAMGVLIGAPFGSVMYDFVGKSAPFLILAFLAVFDGALQLCILQPSKISPGSVEGPPLMTLLKDPYILVSAGSLCFANMGVAILEPTLPIWMMQTMCSPKWQLGMAFLPASVSYLIGTNLFGVLANKMGRWLCSMLGMFIIGISLLCVPLATSIHGLIGPNGGLGFAIGMVDSSMMAIMGYLVDIRHASVYGKTPLPSHRLPPITELLSLLQEKLIYAALQSTESSSLIGQVEQLFQAADPDWLFSQSSDHQGCGLVELQMAYSSVISALIGCAALPICEDDCSSLSAAAYQSIPSRATAVSAVLTALLEKWDDGGGAREDLSDLLLAVAPTICVFSVTHFQDQAWTRATSRMAARRLHEALLRAGGWRDSAHLLMGDKDGEDRGILGRILDVLQPQLNKDSWQHCEALKLVFAWALLQVSRPGLSSHLPRLLPLSLLLNDHYKPENCMLGVRCLHHIVQNTPAADLRQFNRAEVLYQAVFKHLHTSEAAVIQLALACLLDLLLVFEKPPSLLGPSQSRRKPCRHDDVLRVVLTNMEVEHKVELRRVYASALLLYIERMGVAVCRHLQRLERVVLGYLEVKDPPEEISRLKMLEVLQKMTREAWPRMERRVDVLLRCLLRLMVDVSSDSRLSDSVRQQLMDQSSASIHLLDTCSYGRVQHLLLQVDSSCCSSQLLRYLATATTGR</sequence>
<organism evidence="12">
    <name type="scientific">Nothobranchius pienaari</name>
    <dbReference type="NCBI Taxonomy" id="704102"/>
    <lineage>
        <taxon>Eukaryota</taxon>
        <taxon>Metazoa</taxon>
        <taxon>Chordata</taxon>
        <taxon>Craniata</taxon>
        <taxon>Vertebrata</taxon>
        <taxon>Euteleostomi</taxon>
        <taxon>Actinopterygii</taxon>
        <taxon>Neopterygii</taxon>
        <taxon>Teleostei</taxon>
        <taxon>Neoteleostei</taxon>
        <taxon>Acanthomorphata</taxon>
        <taxon>Ovalentaria</taxon>
        <taxon>Atherinomorphae</taxon>
        <taxon>Cyprinodontiformes</taxon>
        <taxon>Nothobranchiidae</taxon>
        <taxon>Nothobranchius</taxon>
    </lineage>
</organism>
<dbReference type="CDD" id="cd17384">
    <property type="entry name" value="MFS_SLC18A1_2_VAT1_2"/>
    <property type="match status" value="1"/>
</dbReference>
<dbReference type="Gene3D" id="1.20.1250.20">
    <property type="entry name" value="MFS general substrate transporter like domains"/>
    <property type="match status" value="1"/>
</dbReference>
<reference evidence="12" key="1">
    <citation type="submission" date="2016-05" db="EMBL/GenBank/DDBJ databases">
        <authorList>
            <person name="Lavstsen T."/>
            <person name="Jespersen J.S."/>
        </authorList>
    </citation>
    <scope>NUCLEOTIDE SEQUENCE</scope>
    <source>
        <tissue evidence="12">Brain</tissue>
    </source>
</reference>
<keyword evidence="10" id="KW-0732">Signal</keyword>